<organism evidence="1 2">
    <name type="scientific">Dioscorea alata</name>
    <name type="common">Purple yam</name>
    <dbReference type="NCBI Taxonomy" id="55571"/>
    <lineage>
        <taxon>Eukaryota</taxon>
        <taxon>Viridiplantae</taxon>
        <taxon>Streptophyta</taxon>
        <taxon>Embryophyta</taxon>
        <taxon>Tracheophyta</taxon>
        <taxon>Spermatophyta</taxon>
        <taxon>Magnoliopsida</taxon>
        <taxon>Liliopsida</taxon>
        <taxon>Dioscoreales</taxon>
        <taxon>Dioscoreaceae</taxon>
        <taxon>Dioscorea</taxon>
    </lineage>
</organism>
<protein>
    <submittedName>
        <fullName evidence="1">ACT-like protein</fullName>
    </submittedName>
</protein>
<dbReference type="Proteomes" id="UP000827976">
    <property type="component" value="Chromosome 9"/>
</dbReference>
<reference evidence="2" key="1">
    <citation type="journal article" date="2022" name="Nat. Commun.">
        <title>Chromosome evolution and the genetic basis of agronomically important traits in greater yam.</title>
        <authorList>
            <person name="Bredeson J.V."/>
            <person name="Lyons J.B."/>
            <person name="Oniyinde I.O."/>
            <person name="Okereke N.R."/>
            <person name="Kolade O."/>
            <person name="Nnabue I."/>
            <person name="Nwadili C.O."/>
            <person name="Hribova E."/>
            <person name="Parker M."/>
            <person name="Nwogha J."/>
            <person name="Shu S."/>
            <person name="Carlson J."/>
            <person name="Kariba R."/>
            <person name="Muthemba S."/>
            <person name="Knop K."/>
            <person name="Barton G.J."/>
            <person name="Sherwood A.V."/>
            <person name="Lopez-Montes A."/>
            <person name="Asiedu R."/>
            <person name="Jamnadass R."/>
            <person name="Muchugi A."/>
            <person name="Goodstein D."/>
            <person name="Egesi C.N."/>
            <person name="Featherston J."/>
            <person name="Asfaw A."/>
            <person name="Simpson G.G."/>
            <person name="Dolezel J."/>
            <person name="Hendre P.S."/>
            <person name="Van Deynze A."/>
            <person name="Kumar P.L."/>
            <person name="Obidiegwu J.E."/>
            <person name="Bhattacharjee R."/>
            <person name="Rokhsar D.S."/>
        </authorList>
    </citation>
    <scope>NUCLEOTIDE SEQUENCE [LARGE SCALE GENOMIC DNA]</scope>
    <source>
        <strain evidence="2">cv. TDa95/00328</strain>
    </source>
</reference>
<comment type="caution">
    <text evidence="1">The sequence shown here is derived from an EMBL/GenBank/DDBJ whole genome shotgun (WGS) entry which is preliminary data.</text>
</comment>
<accession>A0ACB7VFP0</accession>
<name>A0ACB7VFP0_DIOAL</name>
<dbReference type="EMBL" id="CM037019">
    <property type="protein sequence ID" value="KAH7672599.1"/>
    <property type="molecule type" value="Genomic_DNA"/>
</dbReference>
<evidence type="ECO:0000313" key="2">
    <source>
        <dbReference type="Proteomes" id="UP000827976"/>
    </source>
</evidence>
<gene>
    <name evidence="1" type="ORF">IHE45_09G067000</name>
</gene>
<sequence length="275" mass="31124">MSLDFVDLFDLDRNEMVEEGGEMRQSLASSNFPSVYKGTLILPKPSNTNWLHHHHHQQQQQQQQQALFKASSSSSSCNYYHSYYSSSTSSSERSASALRVHSLNEKRRRERINAHLSTLRRMLPPHALKMDKASLLRTVIEQVKELSKKTTDINKSFEIPSATNEITVETTCSDEDNGVFFIKASVCCDDRPDIFADLINAFEELSVRTVRADLMSLGGRAYNVFILCKKDDDHGTVCLSSLMESIKQVLTKVVSSTTVLSGKRQRLIQSRENDL</sequence>
<evidence type="ECO:0000313" key="1">
    <source>
        <dbReference type="EMBL" id="KAH7672599.1"/>
    </source>
</evidence>
<proteinExistence type="predicted"/>
<keyword evidence="2" id="KW-1185">Reference proteome</keyword>